<accession>A0ABQ0ETH4</accession>
<dbReference type="Pfam" id="PF00067">
    <property type="entry name" value="p450"/>
    <property type="match status" value="1"/>
</dbReference>
<dbReference type="InterPro" id="IPR050705">
    <property type="entry name" value="Cytochrome_P450_3A"/>
</dbReference>
<evidence type="ECO:0000256" key="1">
    <source>
        <dbReference type="ARBA" id="ARBA00001971"/>
    </source>
</evidence>
<evidence type="ECO:0000313" key="18">
    <source>
        <dbReference type="Proteomes" id="UP001623349"/>
    </source>
</evidence>
<evidence type="ECO:0000256" key="9">
    <source>
        <dbReference type="ARBA" id="ARBA00022848"/>
    </source>
</evidence>
<protein>
    <recommendedName>
        <fullName evidence="5">unspecific monooxygenase</fullName>
        <ecNumber evidence="5">1.14.14.1</ecNumber>
    </recommendedName>
</protein>
<dbReference type="PROSITE" id="PS00086">
    <property type="entry name" value="CYTOCHROME_P450"/>
    <property type="match status" value="1"/>
</dbReference>
<feature type="chain" id="PRO_5047127891" description="unspecific monooxygenase" evidence="16">
    <location>
        <begin position="22"/>
        <end position="512"/>
    </location>
</feature>
<keyword evidence="12 15" id="KW-0503">Monooxygenase</keyword>
<keyword evidence="13" id="KW-0472">Membrane</keyword>
<keyword evidence="6 15" id="KW-0349">Heme</keyword>
<comment type="cofactor">
    <cofactor evidence="1">
        <name>heme</name>
        <dbReference type="ChEBI" id="CHEBI:30413"/>
    </cofactor>
</comment>
<evidence type="ECO:0000256" key="10">
    <source>
        <dbReference type="ARBA" id="ARBA00023002"/>
    </source>
</evidence>
<dbReference type="PANTHER" id="PTHR24302:SF38">
    <property type="entry name" value="CYTOCHROME P450 3A5"/>
    <property type="match status" value="1"/>
</dbReference>
<evidence type="ECO:0000256" key="15">
    <source>
        <dbReference type="RuleBase" id="RU000461"/>
    </source>
</evidence>
<keyword evidence="11 15" id="KW-0408">Iron</keyword>
<sequence>MEAWALLSTILVLLYLYGTSTHGHFKNLGIPGPTPLPFIGTMLLYRRGLWKCDLESRKKYGDMWRLYEGMTPVLVITDPDMIKKVLVKECYSVFTNRPTLGPGGIMKKGLLRSENEEWKRIRSLLSPTFTSGKLKEMFPIIQHYGDVMVKNMSLEVEKGKPIAVRDIFAAYSLNVVISTSFGVKVDSLNNAQDPFMSNVKKLHKLNFFNPLIFSTDDFKYYIEKIWTLFPFLYRIYDKLNISIFPNDAITFFKKFVEKTKKCRLENTQENPVDFLQLMMNCQNSKNEDDSYTGHFVRWYKALSDLEIVAQSITFVFAGYETTSNALSFIMYTLATHPDVQKKLQHEIDAILPNKVIFKKIDIASEDSTEGNEIKPWAPATYNVLVELEYLDMVISETLRLYPVGARLSRLSKKDAEINGVFIPQNTKVEVALFVLHRDPKYWPEPEKFCPERFSKENKDRINPYVYMPFGNGPRNCLGMRFALINMKLAVVKILQNFSVQTCEETQYSPEIR</sequence>
<evidence type="ECO:0000256" key="11">
    <source>
        <dbReference type="ARBA" id="ARBA00023004"/>
    </source>
</evidence>
<dbReference type="EC" id="1.14.14.1" evidence="5"/>
<keyword evidence="18" id="KW-1185">Reference proteome</keyword>
<evidence type="ECO:0000256" key="8">
    <source>
        <dbReference type="ARBA" id="ARBA00022824"/>
    </source>
</evidence>
<dbReference type="PRINTS" id="PR00385">
    <property type="entry name" value="P450"/>
</dbReference>
<evidence type="ECO:0000256" key="3">
    <source>
        <dbReference type="ARBA" id="ARBA00004406"/>
    </source>
</evidence>
<evidence type="ECO:0000256" key="13">
    <source>
        <dbReference type="ARBA" id="ARBA00023136"/>
    </source>
</evidence>
<evidence type="ECO:0000256" key="12">
    <source>
        <dbReference type="ARBA" id="ARBA00023033"/>
    </source>
</evidence>
<dbReference type="Proteomes" id="UP001623349">
    <property type="component" value="Unassembled WGS sequence"/>
</dbReference>
<gene>
    <name evidence="17" type="ORF">APTSU1_000558200</name>
</gene>
<keyword evidence="10 15" id="KW-0560">Oxidoreductase</keyword>
<dbReference type="SUPFAM" id="SSF48264">
    <property type="entry name" value="Cytochrome P450"/>
    <property type="match status" value="1"/>
</dbReference>
<evidence type="ECO:0000313" key="17">
    <source>
        <dbReference type="EMBL" id="GAB1290352.1"/>
    </source>
</evidence>
<evidence type="ECO:0000256" key="16">
    <source>
        <dbReference type="SAM" id="SignalP"/>
    </source>
</evidence>
<comment type="catalytic activity">
    <reaction evidence="14">
        <text>an organic molecule + reduced [NADPH--hemoprotein reductase] + O2 = an alcohol + oxidized [NADPH--hemoprotein reductase] + H2O + H(+)</text>
        <dbReference type="Rhea" id="RHEA:17149"/>
        <dbReference type="Rhea" id="RHEA-COMP:11964"/>
        <dbReference type="Rhea" id="RHEA-COMP:11965"/>
        <dbReference type="ChEBI" id="CHEBI:15377"/>
        <dbReference type="ChEBI" id="CHEBI:15378"/>
        <dbReference type="ChEBI" id="CHEBI:15379"/>
        <dbReference type="ChEBI" id="CHEBI:30879"/>
        <dbReference type="ChEBI" id="CHEBI:57618"/>
        <dbReference type="ChEBI" id="CHEBI:58210"/>
        <dbReference type="ChEBI" id="CHEBI:142491"/>
        <dbReference type="EC" id="1.14.14.1"/>
    </reaction>
</comment>
<comment type="caution">
    <text evidence="17">The sequence shown here is derived from an EMBL/GenBank/DDBJ whole genome shotgun (WGS) entry which is preliminary data.</text>
</comment>
<evidence type="ECO:0000256" key="6">
    <source>
        <dbReference type="ARBA" id="ARBA00022617"/>
    </source>
</evidence>
<dbReference type="InterPro" id="IPR001128">
    <property type="entry name" value="Cyt_P450"/>
</dbReference>
<dbReference type="InterPro" id="IPR002401">
    <property type="entry name" value="Cyt_P450_E_grp-I"/>
</dbReference>
<comment type="similarity">
    <text evidence="4 15">Belongs to the cytochrome P450 family.</text>
</comment>
<keyword evidence="8" id="KW-0256">Endoplasmic reticulum</keyword>
<name>A0ABQ0ETH4_APOSI</name>
<feature type="signal peptide" evidence="16">
    <location>
        <begin position="1"/>
        <end position="21"/>
    </location>
</feature>
<dbReference type="InterPro" id="IPR036396">
    <property type="entry name" value="Cyt_P450_sf"/>
</dbReference>
<evidence type="ECO:0000256" key="5">
    <source>
        <dbReference type="ARBA" id="ARBA00012109"/>
    </source>
</evidence>
<dbReference type="InterPro" id="IPR017972">
    <property type="entry name" value="Cyt_P450_CS"/>
</dbReference>
<dbReference type="PRINTS" id="PR00463">
    <property type="entry name" value="EP450I"/>
</dbReference>
<keyword evidence="16" id="KW-0732">Signal</keyword>
<evidence type="ECO:0000256" key="14">
    <source>
        <dbReference type="ARBA" id="ARBA00047827"/>
    </source>
</evidence>
<evidence type="ECO:0000256" key="4">
    <source>
        <dbReference type="ARBA" id="ARBA00010617"/>
    </source>
</evidence>
<dbReference type="EMBL" id="BAAFST010000005">
    <property type="protein sequence ID" value="GAB1290352.1"/>
    <property type="molecule type" value="Genomic_DNA"/>
</dbReference>
<evidence type="ECO:0000256" key="2">
    <source>
        <dbReference type="ARBA" id="ARBA00004174"/>
    </source>
</evidence>
<comment type="subcellular location">
    <subcellularLocation>
        <location evidence="3">Endoplasmic reticulum membrane</location>
        <topology evidence="3">Peripheral membrane protein</topology>
    </subcellularLocation>
    <subcellularLocation>
        <location evidence="2">Microsome membrane</location>
        <topology evidence="2">Peripheral membrane protein</topology>
    </subcellularLocation>
</comment>
<evidence type="ECO:0000256" key="7">
    <source>
        <dbReference type="ARBA" id="ARBA00022723"/>
    </source>
</evidence>
<dbReference type="PANTHER" id="PTHR24302">
    <property type="entry name" value="CYTOCHROME P450 FAMILY 3"/>
    <property type="match status" value="1"/>
</dbReference>
<proteinExistence type="inferred from homology"/>
<keyword evidence="7 15" id="KW-0479">Metal-binding</keyword>
<organism evidence="17 18">
    <name type="scientific">Apodemus speciosus</name>
    <name type="common">Large Japanese field mouse</name>
    <dbReference type="NCBI Taxonomy" id="105296"/>
    <lineage>
        <taxon>Eukaryota</taxon>
        <taxon>Metazoa</taxon>
        <taxon>Chordata</taxon>
        <taxon>Craniata</taxon>
        <taxon>Vertebrata</taxon>
        <taxon>Euteleostomi</taxon>
        <taxon>Mammalia</taxon>
        <taxon>Eutheria</taxon>
        <taxon>Euarchontoglires</taxon>
        <taxon>Glires</taxon>
        <taxon>Rodentia</taxon>
        <taxon>Myomorpha</taxon>
        <taxon>Muroidea</taxon>
        <taxon>Muridae</taxon>
        <taxon>Murinae</taxon>
        <taxon>Apodemus</taxon>
    </lineage>
</organism>
<keyword evidence="9" id="KW-0492">Microsome</keyword>
<reference evidence="17 18" key="1">
    <citation type="submission" date="2024-08" db="EMBL/GenBank/DDBJ databases">
        <title>The draft genome of Apodemus speciosus.</title>
        <authorList>
            <person name="Nabeshima K."/>
            <person name="Suzuki S."/>
            <person name="Onuma M."/>
        </authorList>
    </citation>
    <scope>NUCLEOTIDE SEQUENCE [LARGE SCALE GENOMIC DNA]</scope>
    <source>
        <strain evidence="17">IB14-021</strain>
    </source>
</reference>
<dbReference type="Gene3D" id="1.10.630.10">
    <property type="entry name" value="Cytochrome P450"/>
    <property type="match status" value="1"/>
</dbReference>